<keyword evidence="6 7" id="KW-0862">Zinc</keyword>
<sequence length="265" mass="29243">MTMSTASTFTVTPISAFDDNYIWVISTPHSSLVYVVDPGDANVVIEYLQANKLTLAGILITHHHHDHTGGVSALIDHSPTQIEVFGPSNENIANISHPITEQTHVELQALGLTAAIFYLPGHTLGHIAYHIQDALFCGDTLFSGGCGRLFEGNPSQLYHSLQSLANLPSNTRVYCAHEYTLANLKFAMKVEPDNAALINYYKHCQTLRANSQATLPSNIKTELEINPFLRCHTPDVINAINLHFTQETKDVVTTLGLLRQWKDKA</sequence>
<evidence type="ECO:0000256" key="7">
    <source>
        <dbReference type="HAMAP-Rule" id="MF_01374"/>
    </source>
</evidence>
<name>A0A553JNI3_SHEHA</name>
<feature type="binding site" evidence="7">
    <location>
        <position position="122"/>
    </location>
    <ligand>
        <name>Zn(2+)</name>
        <dbReference type="ChEBI" id="CHEBI:29105"/>
        <label>1</label>
    </ligand>
</feature>
<proteinExistence type="inferred from homology"/>
<feature type="domain" description="Metallo-beta-lactamase" evidence="8">
    <location>
        <begin position="30"/>
        <end position="177"/>
    </location>
</feature>
<comment type="caution">
    <text evidence="9">The sequence shown here is derived from an EMBL/GenBank/DDBJ whole genome shotgun (WGS) entry which is preliminary data.</text>
</comment>
<dbReference type="SMART" id="SM00849">
    <property type="entry name" value="Lactamase_B"/>
    <property type="match status" value="1"/>
</dbReference>
<comment type="function">
    <text evidence="7">Thiolesterase that catalyzes the hydrolysis of S-D-lactoyl-glutathione to form glutathione and D-lactic acid.</text>
</comment>
<accession>A0A553JNI3</accession>
<feature type="binding site" evidence="7">
    <location>
        <position position="62"/>
    </location>
    <ligand>
        <name>Zn(2+)</name>
        <dbReference type="ChEBI" id="CHEBI:29105"/>
        <label>1</label>
    </ligand>
</feature>
<evidence type="ECO:0000256" key="4">
    <source>
        <dbReference type="ARBA" id="ARBA00022723"/>
    </source>
</evidence>
<comment type="subunit">
    <text evidence="7">Monomer.</text>
</comment>
<evidence type="ECO:0000256" key="3">
    <source>
        <dbReference type="ARBA" id="ARBA00006759"/>
    </source>
</evidence>
<dbReference type="Pfam" id="PF00753">
    <property type="entry name" value="Lactamase_B"/>
    <property type="match status" value="1"/>
</dbReference>
<evidence type="ECO:0000256" key="1">
    <source>
        <dbReference type="ARBA" id="ARBA00001623"/>
    </source>
</evidence>
<dbReference type="EMBL" id="VKGK01000014">
    <property type="protein sequence ID" value="TRY13980.1"/>
    <property type="molecule type" value="Genomic_DNA"/>
</dbReference>
<dbReference type="InterPro" id="IPR050110">
    <property type="entry name" value="Glyoxalase_II_hydrolase"/>
</dbReference>
<evidence type="ECO:0000256" key="6">
    <source>
        <dbReference type="ARBA" id="ARBA00022833"/>
    </source>
</evidence>
<dbReference type="InterPro" id="IPR035680">
    <property type="entry name" value="Clx_II_MBL"/>
</dbReference>
<dbReference type="InterPro" id="IPR017782">
    <property type="entry name" value="Hydroxyacylglutathione_Hdrlase"/>
</dbReference>
<dbReference type="Pfam" id="PF16123">
    <property type="entry name" value="HAGH_C"/>
    <property type="match status" value="1"/>
</dbReference>
<evidence type="ECO:0000256" key="2">
    <source>
        <dbReference type="ARBA" id="ARBA00004963"/>
    </source>
</evidence>
<feature type="binding site" evidence="7">
    <location>
        <position position="139"/>
    </location>
    <ligand>
        <name>Zn(2+)</name>
        <dbReference type="ChEBI" id="CHEBI:29105"/>
        <label>1</label>
    </ligand>
</feature>
<gene>
    <name evidence="7 9" type="primary">gloB</name>
    <name evidence="9" type="ORF">FN961_12715</name>
</gene>
<keyword evidence="5 7" id="KW-0378">Hydrolase</keyword>
<dbReference type="Proteomes" id="UP000318126">
    <property type="component" value="Unassembled WGS sequence"/>
</dbReference>
<dbReference type="PANTHER" id="PTHR43705">
    <property type="entry name" value="HYDROXYACYLGLUTATHIONE HYDROLASE"/>
    <property type="match status" value="1"/>
</dbReference>
<dbReference type="GO" id="GO:0004416">
    <property type="term" value="F:hydroxyacylglutathione hydrolase activity"/>
    <property type="evidence" value="ECO:0007669"/>
    <property type="project" value="UniProtKB-UniRule"/>
</dbReference>
<dbReference type="UniPathway" id="UPA00619">
    <property type="reaction ID" value="UER00676"/>
</dbReference>
<dbReference type="InterPro" id="IPR001279">
    <property type="entry name" value="Metallo-B-lactamas"/>
</dbReference>
<organism evidence="9 10">
    <name type="scientific">Shewanella hanedai</name>
    <name type="common">Alteromonas hanedai</name>
    <dbReference type="NCBI Taxonomy" id="25"/>
    <lineage>
        <taxon>Bacteria</taxon>
        <taxon>Pseudomonadati</taxon>
        <taxon>Pseudomonadota</taxon>
        <taxon>Gammaproteobacteria</taxon>
        <taxon>Alteromonadales</taxon>
        <taxon>Shewanellaceae</taxon>
        <taxon>Shewanella</taxon>
    </lineage>
</organism>
<protein>
    <recommendedName>
        <fullName evidence="7">Hydroxyacylglutathione hydrolase</fullName>
        <ecNumber evidence="7">3.1.2.6</ecNumber>
    </recommendedName>
    <alternativeName>
        <fullName evidence="7">Glyoxalase II</fullName>
        <shortName evidence="7">Glx II</shortName>
    </alternativeName>
</protein>
<dbReference type="GO" id="GO:0019243">
    <property type="term" value="P:methylglyoxal catabolic process to D-lactate via S-lactoyl-glutathione"/>
    <property type="evidence" value="ECO:0007669"/>
    <property type="project" value="UniProtKB-UniRule"/>
</dbReference>
<evidence type="ECO:0000256" key="5">
    <source>
        <dbReference type="ARBA" id="ARBA00022801"/>
    </source>
</evidence>
<comment type="similarity">
    <text evidence="3 7">Belongs to the metallo-beta-lactamase superfamily. Glyoxalase II family.</text>
</comment>
<dbReference type="AlphaFoldDB" id="A0A553JNI3"/>
<dbReference type="HAMAP" id="MF_01374">
    <property type="entry name" value="Glyoxalase_2"/>
    <property type="match status" value="1"/>
</dbReference>
<reference evidence="10" key="1">
    <citation type="submission" date="2019-07" db="EMBL/GenBank/DDBJ databases">
        <title>Shewanella sp. YLB-08 draft genomic sequence.</title>
        <authorList>
            <person name="Yu L."/>
        </authorList>
    </citation>
    <scope>NUCLEOTIDE SEQUENCE [LARGE SCALE GENOMIC DNA]</scope>
    <source>
        <strain evidence="10">JCM 20706</strain>
    </source>
</reference>
<dbReference type="InterPro" id="IPR036866">
    <property type="entry name" value="RibonucZ/Hydroxyglut_hydro"/>
</dbReference>
<dbReference type="InterPro" id="IPR032282">
    <property type="entry name" value="HAGH_C"/>
</dbReference>
<evidence type="ECO:0000259" key="8">
    <source>
        <dbReference type="SMART" id="SM00849"/>
    </source>
</evidence>
<keyword evidence="4 7" id="KW-0479">Metal-binding</keyword>
<dbReference type="Gene3D" id="3.60.15.10">
    <property type="entry name" value="Ribonuclease Z/Hydroxyacylglutathione hydrolase-like"/>
    <property type="match status" value="1"/>
</dbReference>
<dbReference type="NCBIfam" id="TIGR03413">
    <property type="entry name" value="GSH_gloB"/>
    <property type="match status" value="1"/>
</dbReference>
<comment type="catalytic activity">
    <reaction evidence="1 7">
        <text>an S-(2-hydroxyacyl)glutathione + H2O = a 2-hydroxy carboxylate + glutathione + H(+)</text>
        <dbReference type="Rhea" id="RHEA:21864"/>
        <dbReference type="ChEBI" id="CHEBI:15377"/>
        <dbReference type="ChEBI" id="CHEBI:15378"/>
        <dbReference type="ChEBI" id="CHEBI:57925"/>
        <dbReference type="ChEBI" id="CHEBI:58896"/>
        <dbReference type="ChEBI" id="CHEBI:71261"/>
        <dbReference type="EC" id="3.1.2.6"/>
    </reaction>
</comment>
<feature type="binding site" evidence="7">
    <location>
        <position position="67"/>
    </location>
    <ligand>
        <name>Zn(2+)</name>
        <dbReference type="ChEBI" id="CHEBI:29105"/>
        <label>2</label>
    </ligand>
</feature>
<dbReference type="SUPFAM" id="SSF56281">
    <property type="entry name" value="Metallo-hydrolase/oxidoreductase"/>
    <property type="match status" value="1"/>
</dbReference>
<feature type="binding site" evidence="7">
    <location>
        <position position="139"/>
    </location>
    <ligand>
        <name>Zn(2+)</name>
        <dbReference type="ChEBI" id="CHEBI:29105"/>
        <label>2</label>
    </ligand>
</feature>
<feature type="binding site" evidence="7">
    <location>
        <position position="66"/>
    </location>
    <ligand>
        <name>Zn(2+)</name>
        <dbReference type="ChEBI" id="CHEBI:29105"/>
        <label>2</label>
    </ligand>
</feature>
<comment type="cofactor">
    <cofactor evidence="7">
        <name>Zn(2+)</name>
        <dbReference type="ChEBI" id="CHEBI:29105"/>
    </cofactor>
    <text evidence="7">Binds 2 Zn(2+) ions per subunit.</text>
</comment>
<dbReference type="EC" id="3.1.2.6" evidence="7"/>
<feature type="binding site" evidence="7">
    <location>
        <position position="177"/>
    </location>
    <ligand>
        <name>Zn(2+)</name>
        <dbReference type="ChEBI" id="CHEBI:29105"/>
        <label>2</label>
    </ligand>
</feature>
<dbReference type="CDD" id="cd07723">
    <property type="entry name" value="hydroxyacylglutathione_hydrolase_MBL-fold"/>
    <property type="match status" value="1"/>
</dbReference>
<comment type="pathway">
    <text evidence="2 7">Secondary metabolite metabolism; methylglyoxal degradation; (R)-lactate from methylglyoxal: step 2/2.</text>
</comment>
<evidence type="ECO:0000313" key="10">
    <source>
        <dbReference type="Proteomes" id="UP000318126"/>
    </source>
</evidence>
<dbReference type="PANTHER" id="PTHR43705:SF1">
    <property type="entry name" value="HYDROXYACYLGLUTATHIONE HYDROLASE GLOB"/>
    <property type="match status" value="1"/>
</dbReference>
<evidence type="ECO:0000313" key="9">
    <source>
        <dbReference type="EMBL" id="TRY13980.1"/>
    </source>
</evidence>
<feature type="binding site" evidence="7">
    <location>
        <position position="64"/>
    </location>
    <ligand>
        <name>Zn(2+)</name>
        <dbReference type="ChEBI" id="CHEBI:29105"/>
        <label>1</label>
    </ligand>
</feature>
<dbReference type="PIRSF" id="PIRSF005457">
    <property type="entry name" value="Glx"/>
    <property type="match status" value="1"/>
</dbReference>
<keyword evidence="10" id="KW-1185">Reference proteome</keyword>
<dbReference type="OrthoDB" id="9802248at2"/>
<dbReference type="GO" id="GO:0046872">
    <property type="term" value="F:metal ion binding"/>
    <property type="evidence" value="ECO:0007669"/>
    <property type="project" value="UniProtKB-KW"/>
</dbReference>